<dbReference type="AlphaFoldDB" id="A0A0A0LAX5"/>
<gene>
    <name evidence="2" type="ORF">Csa_3G497910</name>
</gene>
<feature type="region of interest" description="Disordered" evidence="1">
    <location>
        <begin position="55"/>
        <end position="86"/>
    </location>
</feature>
<organism evidence="2 3">
    <name type="scientific">Cucumis sativus</name>
    <name type="common">Cucumber</name>
    <dbReference type="NCBI Taxonomy" id="3659"/>
    <lineage>
        <taxon>Eukaryota</taxon>
        <taxon>Viridiplantae</taxon>
        <taxon>Streptophyta</taxon>
        <taxon>Embryophyta</taxon>
        <taxon>Tracheophyta</taxon>
        <taxon>Spermatophyta</taxon>
        <taxon>Magnoliopsida</taxon>
        <taxon>eudicotyledons</taxon>
        <taxon>Gunneridae</taxon>
        <taxon>Pentapetalae</taxon>
        <taxon>rosids</taxon>
        <taxon>fabids</taxon>
        <taxon>Cucurbitales</taxon>
        <taxon>Cucurbitaceae</taxon>
        <taxon>Benincaseae</taxon>
        <taxon>Cucumis</taxon>
    </lineage>
</organism>
<evidence type="ECO:0000313" key="3">
    <source>
        <dbReference type="Proteomes" id="UP000029981"/>
    </source>
</evidence>
<protein>
    <submittedName>
        <fullName evidence="2">Uncharacterized protein</fullName>
    </submittedName>
</protein>
<dbReference type="EMBL" id="CM002924">
    <property type="protein sequence ID" value="KGN58089.1"/>
    <property type="molecule type" value="Genomic_DNA"/>
</dbReference>
<sequence>MSKTMKSTSIDAAAVKKRALISLQRVHDMAAFDRRSTATATMCKDDLIITKKDWSDLGGDEPIHGNQSQDRVEEGPQAASTKWIGP</sequence>
<proteinExistence type="predicted"/>
<dbReference type="Proteomes" id="UP000029981">
    <property type="component" value="Chromosome 3"/>
</dbReference>
<evidence type="ECO:0000313" key="2">
    <source>
        <dbReference type="EMBL" id="KGN58089.1"/>
    </source>
</evidence>
<reference evidence="2 3" key="2">
    <citation type="journal article" date="2009" name="PLoS ONE">
        <title>An integrated genetic and cytogenetic map of the cucumber genome.</title>
        <authorList>
            <person name="Ren Y."/>
            <person name="Zhang Z."/>
            <person name="Liu J."/>
            <person name="Staub J.E."/>
            <person name="Han Y."/>
            <person name="Cheng Z."/>
            <person name="Li X."/>
            <person name="Lu J."/>
            <person name="Miao H."/>
            <person name="Kang H."/>
            <person name="Xie B."/>
            <person name="Gu X."/>
            <person name="Wang X."/>
            <person name="Du Y."/>
            <person name="Jin W."/>
            <person name="Huang S."/>
        </authorList>
    </citation>
    <scope>NUCLEOTIDE SEQUENCE [LARGE SCALE GENOMIC DNA]</scope>
    <source>
        <strain evidence="3">cv. 9930</strain>
    </source>
</reference>
<keyword evidence="3" id="KW-1185">Reference proteome</keyword>
<evidence type="ECO:0000256" key="1">
    <source>
        <dbReference type="SAM" id="MobiDB-lite"/>
    </source>
</evidence>
<reference evidence="2 3" key="3">
    <citation type="journal article" date="2010" name="BMC Genomics">
        <title>Transcriptome sequencing and comparative analysis of cucumber flowers with different sex types.</title>
        <authorList>
            <person name="Guo S."/>
            <person name="Zheng Y."/>
            <person name="Joung J.G."/>
            <person name="Liu S."/>
            <person name="Zhang Z."/>
            <person name="Crasta O.R."/>
            <person name="Sobral B.W."/>
            <person name="Xu Y."/>
            <person name="Huang S."/>
            <person name="Fei Z."/>
        </authorList>
    </citation>
    <scope>NUCLEOTIDE SEQUENCE [LARGE SCALE GENOMIC DNA]</scope>
    <source>
        <strain evidence="3">cv. 9930</strain>
    </source>
</reference>
<reference evidence="2 3" key="1">
    <citation type="journal article" date="2009" name="Nat. Genet.">
        <title>The genome of the cucumber, Cucumis sativus L.</title>
        <authorList>
            <person name="Huang S."/>
            <person name="Li R."/>
            <person name="Zhang Z."/>
            <person name="Li L."/>
            <person name="Gu X."/>
            <person name="Fan W."/>
            <person name="Lucas W.J."/>
            <person name="Wang X."/>
            <person name="Xie B."/>
            <person name="Ni P."/>
            <person name="Ren Y."/>
            <person name="Zhu H."/>
            <person name="Li J."/>
            <person name="Lin K."/>
            <person name="Jin W."/>
            <person name="Fei Z."/>
            <person name="Li G."/>
            <person name="Staub J."/>
            <person name="Kilian A."/>
            <person name="van der Vossen E.A."/>
            <person name="Wu Y."/>
            <person name="Guo J."/>
            <person name="He J."/>
            <person name="Jia Z."/>
            <person name="Ren Y."/>
            <person name="Tian G."/>
            <person name="Lu Y."/>
            <person name="Ruan J."/>
            <person name="Qian W."/>
            <person name="Wang M."/>
            <person name="Huang Q."/>
            <person name="Li B."/>
            <person name="Xuan Z."/>
            <person name="Cao J."/>
            <person name="Asan"/>
            <person name="Wu Z."/>
            <person name="Zhang J."/>
            <person name="Cai Q."/>
            <person name="Bai Y."/>
            <person name="Zhao B."/>
            <person name="Han Y."/>
            <person name="Li Y."/>
            <person name="Li X."/>
            <person name="Wang S."/>
            <person name="Shi Q."/>
            <person name="Liu S."/>
            <person name="Cho W.K."/>
            <person name="Kim J.Y."/>
            <person name="Xu Y."/>
            <person name="Heller-Uszynska K."/>
            <person name="Miao H."/>
            <person name="Cheng Z."/>
            <person name="Zhang S."/>
            <person name="Wu J."/>
            <person name="Yang Y."/>
            <person name="Kang H."/>
            <person name="Li M."/>
            <person name="Liang H."/>
            <person name="Ren X."/>
            <person name="Shi Z."/>
            <person name="Wen M."/>
            <person name="Jian M."/>
            <person name="Yang H."/>
            <person name="Zhang G."/>
            <person name="Yang Z."/>
            <person name="Chen R."/>
            <person name="Liu S."/>
            <person name="Li J."/>
            <person name="Ma L."/>
            <person name="Liu H."/>
            <person name="Zhou Y."/>
            <person name="Zhao J."/>
            <person name="Fang X."/>
            <person name="Li G."/>
            <person name="Fang L."/>
            <person name="Li Y."/>
            <person name="Liu D."/>
            <person name="Zheng H."/>
            <person name="Zhang Y."/>
            <person name="Qin N."/>
            <person name="Li Z."/>
            <person name="Yang G."/>
            <person name="Yang S."/>
            <person name="Bolund L."/>
            <person name="Kristiansen K."/>
            <person name="Zheng H."/>
            <person name="Li S."/>
            <person name="Zhang X."/>
            <person name="Yang H."/>
            <person name="Wang J."/>
            <person name="Sun R."/>
            <person name="Zhang B."/>
            <person name="Jiang S."/>
            <person name="Wang J."/>
            <person name="Du Y."/>
            <person name="Li S."/>
        </authorList>
    </citation>
    <scope>NUCLEOTIDE SEQUENCE [LARGE SCALE GENOMIC DNA]</scope>
    <source>
        <strain evidence="3">cv. 9930</strain>
    </source>
</reference>
<name>A0A0A0LAX5_CUCSA</name>
<accession>A0A0A0LAX5</accession>
<reference evidence="2 3" key="4">
    <citation type="journal article" date="2011" name="BMC Genomics">
        <title>RNA-Seq improves annotation of protein-coding genes in the cucumber genome.</title>
        <authorList>
            <person name="Li Z."/>
            <person name="Zhang Z."/>
            <person name="Yan P."/>
            <person name="Huang S."/>
            <person name="Fei Z."/>
            <person name="Lin K."/>
        </authorList>
    </citation>
    <scope>NUCLEOTIDE SEQUENCE [LARGE SCALE GENOMIC DNA]</scope>
    <source>
        <strain evidence="3">cv. 9930</strain>
    </source>
</reference>
<dbReference type="Gramene" id="KGN58089">
    <property type="protein sequence ID" value="KGN58089"/>
    <property type="gene ID" value="Csa_3G497910"/>
</dbReference>